<comment type="subcellular location">
    <subcellularLocation>
        <location evidence="4">Peroxisome membrane</location>
    </subcellularLocation>
</comment>
<feature type="transmembrane region" description="Helical" evidence="5">
    <location>
        <begin position="123"/>
        <end position="142"/>
    </location>
</feature>
<keyword evidence="1" id="KW-0962">Peroxisome biogenesis</keyword>
<evidence type="ECO:0000313" key="6">
    <source>
        <dbReference type="EMBL" id="TNV74714.1"/>
    </source>
</evidence>
<evidence type="ECO:0000256" key="1">
    <source>
        <dbReference type="ARBA" id="ARBA00022593"/>
    </source>
</evidence>
<accession>A0A8J8NHB8</accession>
<dbReference type="GO" id="GO:0016559">
    <property type="term" value="P:peroxisome fission"/>
    <property type="evidence" value="ECO:0007669"/>
    <property type="project" value="InterPro"/>
</dbReference>
<feature type="transmembrane region" description="Helical" evidence="5">
    <location>
        <begin position="216"/>
        <end position="234"/>
    </location>
</feature>
<evidence type="ECO:0008006" key="8">
    <source>
        <dbReference type="Google" id="ProtNLM"/>
    </source>
</evidence>
<keyword evidence="3" id="KW-0576">Peroxisome</keyword>
<proteinExistence type="predicted"/>
<reference evidence="6" key="1">
    <citation type="submission" date="2019-06" db="EMBL/GenBank/DDBJ databases">
        <authorList>
            <person name="Zheng W."/>
        </authorList>
    </citation>
    <scope>NUCLEOTIDE SEQUENCE</scope>
    <source>
        <strain evidence="6">QDHG01</strain>
    </source>
</reference>
<dbReference type="InterPro" id="IPR008733">
    <property type="entry name" value="PEX11"/>
</dbReference>
<comment type="caution">
    <text evidence="6">The sequence shown here is derived from an EMBL/GenBank/DDBJ whole genome shotgun (WGS) entry which is preliminary data.</text>
</comment>
<evidence type="ECO:0000256" key="5">
    <source>
        <dbReference type="SAM" id="Phobius"/>
    </source>
</evidence>
<dbReference type="PANTHER" id="PTHR12652:SF50">
    <property type="entry name" value="PEROXIN 11"/>
    <property type="match status" value="1"/>
</dbReference>
<organism evidence="6 7">
    <name type="scientific">Halteria grandinella</name>
    <dbReference type="NCBI Taxonomy" id="5974"/>
    <lineage>
        <taxon>Eukaryota</taxon>
        <taxon>Sar</taxon>
        <taxon>Alveolata</taxon>
        <taxon>Ciliophora</taxon>
        <taxon>Intramacronucleata</taxon>
        <taxon>Spirotrichea</taxon>
        <taxon>Stichotrichia</taxon>
        <taxon>Sporadotrichida</taxon>
        <taxon>Halteriidae</taxon>
        <taxon>Halteria</taxon>
    </lineage>
</organism>
<evidence type="ECO:0000256" key="3">
    <source>
        <dbReference type="ARBA" id="ARBA00023140"/>
    </source>
</evidence>
<dbReference type="PANTHER" id="PTHR12652">
    <property type="entry name" value="PEROXISOMAL BIOGENESIS FACTOR 11"/>
    <property type="match status" value="1"/>
</dbReference>
<keyword evidence="5" id="KW-1133">Transmembrane helix</keyword>
<protein>
    <recommendedName>
        <fullName evidence="8">Peroxisomal biogenesis factor 11</fullName>
    </recommendedName>
</protein>
<dbReference type="EMBL" id="RRYP01016693">
    <property type="protein sequence ID" value="TNV74714.1"/>
    <property type="molecule type" value="Genomic_DNA"/>
</dbReference>
<dbReference type="Pfam" id="PF05648">
    <property type="entry name" value="PEX11"/>
    <property type="match status" value="1"/>
</dbReference>
<keyword evidence="7" id="KW-1185">Reference proteome</keyword>
<dbReference type="OrthoDB" id="411017at2759"/>
<keyword evidence="5" id="KW-0812">Transmembrane</keyword>
<sequence>MDQFISFVNQTEGRDKLCKVIQYGSRIVKYQTADSNKQLAAKFQGLFEGMRDARKLFRLFKSIVEYQKIQQLAAAKSPQHIKTLNILSRLGFFFYWIFDNLQILSKVKFIEGVDKDKAGKRAAFFWLMGLLFSIAVTLIQMYEVAKEEGLLNAEIRATGSSADERVQASFKDRRAKIAKAKFDNTLNLLKNMGDTVTATQALSIPKNWFGFDFNDGQVGFGGLLSAVITCYQLYPAKK</sequence>
<evidence type="ECO:0000313" key="7">
    <source>
        <dbReference type="Proteomes" id="UP000785679"/>
    </source>
</evidence>
<name>A0A8J8NHB8_HALGN</name>
<keyword evidence="2 5" id="KW-0472">Membrane</keyword>
<gene>
    <name evidence="6" type="ORF">FGO68_gene1769</name>
</gene>
<dbReference type="Proteomes" id="UP000785679">
    <property type="component" value="Unassembled WGS sequence"/>
</dbReference>
<dbReference type="GO" id="GO:0005778">
    <property type="term" value="C:peroxisomal membrane"/>
    <property type="evidence" value="ECO:0007669"/>
    <property type="project" value="UniProtKB-SubCell"/>
</dbReference>
<dbReference type="AlphaFoldDB" id="A0A8J8NHB8"/>
<evidence type="ECO:0000256" key="4">
    <source>
        <dbReference type="ARBA" id="ARBA00046271"/>
    </source>
</evidence>
<evidence type="ECO:0000256" key="2">
    <source>
        <dbReference type="ARBA" id="ARBA00023136"/>
    </source>
</evidence>